<accession>A0A177KX66</accession>
<gene>
    <name evidence="3" type="ORF">AWH48_18855</name>
</gene>
<evidence type="ECO:0000256" key="1">
    <source>
        <dbReference type="ARBA" id="ARBA00022729"/>
    </source>
</evidence>
<sequence length="80" mass="9130">MVQKSRELGPTSEENVSFTDVRKEYSYSPAISVLVASDIINGYKNGLFVFYKKGASQKSVFSDFWDAPFFFIWRAYEAAP</sequence>
<feature type="domain" description="SLH" evidence="2">
    <location>
        <begin position="17"/>
        <end position="48"/>
    </location>
</feature>
<organism evidence="3 4">
    <name type="scientific">Domibacillus aminovorans</name>
    <dbReference type="NCBI Taxonomy" id="29332"/>
    <lineage>
        <taxon>Bacteria</taxon>
        <taxon>Bacillati</taxon>
        <taxon>Bacillota</taxon>
        <taxon>Bacilli</taxon>
        <taxon>Bacillales</taxon>
        <taxon>Bacillaceae</taxon>
        <taxon>Domibacillus</taxon>
    </lineage>
</organism>
<evidence type="ECO:0000313" key="3">
    <source>
        <dbReference type="EMBL" id="OAH57604.1"/>
    </source>
</evidence>
<proteinExistence type="predicted"/>
<dbReference type="Proteomes" id="UP000077271">
    <property type="component" value="Unassembled WGS sequence"/>
</dbReference>
<comment type="caution">
    <text evidence="3">The sequence shown here is derived from an EMBL/GenBank/DDBJ whole genome shotgun (WGS) entry which is preliminary data.</text>
</comment>
<protein>
    <recommendedName>
        <fullName evidence="2">SLH domain-containing protein</fullName>
    </recommendedName>
</protein>
<evidence type="ECO:0000259" key="2">
    <source>
        <dbReference type="Pfam" id="PF00395"/>
    </source>
</evidence>
<reference evidence="3 4" key="1">
    <citation type="submission" date="2016-01" db="EMBL/GenBank/DDBJ databases">
        <title>Investigation of taxonomic status of Bacillus aminovorans.</title>
        <authorList>
            <person name="Verma A."/>
            <person name="Pal Y."/>
            <person name="Krishnamurthi S."/>
        </authorList>
    </citation>
    <scope>NUCLEOTIDE SEQUENCE [LARGE SCALE GENOMIC DNA]</scope>
    <source>
        <strain evidence="3 4">DSM 4337</strain>
    </source>
</reference>
<dbReference type="AlphaFoldDB" id="A0A177KX66"/>
<dbReference type="EMBL" id="LQWZ01000013">
    <property type="protein sequence ID" value="OAH57604.1"/>
    <property type="molecule type" value="Genomic_DNA"/>
</dbReference>
<name>A0A177KX66_9BACI</name>
<dbReference type="InterPro" id="IPR001119">
    <property type="entry name" value="SLH_dom"/>
</dbReference>
<keyword evidence="1" id="KW-0732">Signal</keyword>
<evidence type="ECO:0000313" key="4">
    <source>
        <dbReference type="Proteomes" id="UP000077271"/>
    </source>
</evidence>
<dbReference type="Pfam" id="PF00395">
    <property type="entry name" value="SLH"/>
    <property type="match status" value="1"/>
</dbReference>